<protein>
    <submittedName>
        <fullName evidence="1">Methyltransferase</fullName>
    </submittedName>
</protein>
<comment type="caution">
    <text evidence="1">The sequence shown here is derived from an EMBL/GenBank/DDBJ whole genome shotgun (WGS) entry which is preliminary data.</text>
</comment>
<dbReference type="AlphaFoldDB" id="A0A147EVD0"/>
<name>A0A147EVD0_MICTE</name>
<organism evidence="1 2">
    <name type="scientific">Microbacterium testaceum</name>
    <name type="common">Aureobacterium testaceum</name>
    <name type="synonym">Brevibacterium testaceum</name>
    <dbReference type="NCBI Taxonomy" id="2033"/>
    <lineage>
        <taxon>Bacteria</taxon>
        <taxon>Bacillati</taxon>
        <taxon>Actinomycetota</taxon>
        <taxon>Actinomycetes</taxon>
        <taxon>Micrococcales</taxon>
        <taxon>Microbacteriaceae</taxon>
        <taxon>Microbacterium</taxon>
    </lineage>
</organism>
<gene>
    <name evidence="1" type="ORF">NS220_13560</name>
</gene>
<proteinExistence type="predicted"/>
<dbReference type="RefSeq" id="WP_058624564.1">
    <property type="nucleotide sequence ID" value="NZ_LDRT01000100.1"/>
</dbReference>
<evidence type="ECO:0000313" key="1">
    <source>
        <dbReference type="EMBL" id="KTR93029.1"/>
    </source>
</evidence>
<dbReference type="PATRIC" id="fig|2033.6.peg.102"/>
<dbReference type="GO" id="GO:0032259">
    <property type="term" value="P:methylation"/>
    <property type="evidence" value="ECO:0007669"/>
    <property type="project" value="UniProtKB-KW"/>
</dbReference>
<sequence length="69" mass="7618">MSETVTRRIWVAYGPAGVVGKIQKDAEGYGVHMAGKDEPLGVYPTMEIAKNALHSHLKPGSDRPEFREH</sequence>
<dbReference type="Proteomes" id="UP000075025">
    <property type="component" value="Unassembled WGS sequence"/>
</dbReference>
<keyword evidence="1" id="KW-0489">Methyltransferase</keyword>
<keyword evidence="1" id="KW-0808">Transferase</keyword>
<accession>A0A147EVD0</accession>
<dbReference type="OrthoDB" id="5121090at2"/>
<dbReference type="EMBL" id="LDRT01000100">
    <property type="protein sequence ID" value="KTR93029.1"/>
    <property type="molecule type" value="Genomic_DNA"/>
</dbReference>
<reference evidence="1 2" key="1">
    <citation type="journal article" date="2016" name="Front. Microbiol.">
        <title>Genomic Resource of Rice Seed Associated Bacteria.</title>
        <authorList>
            <person name="Midha S."/>
            <person name="Bansal K."/>
            <person name="Sharma S."/>
            <person name="Kumar N."/>
            <person name="Patil P.P."/>
            <person name="Chaudhry V."/>
            <person name="Patil P.B."/>
        </authorList>
    </citation>
    <scope>NUCLEOTIDE SEQUENCE [LARGE SCALE GENOMIC DNA]</scope>
    <source>
        <strain evidence="1 2">NS220</strain>
    </source>
</reference>
<evidence type="ECO:0000313" key="2">
    <source>
        <dbReference type="Proteomes" id="UP000075025"/>
    </source>
</evidence>
<dbReference type="GO" id="GO:0008168">
    <property type="term" value="F:methyltransferase activity"/>
    <property type="evidence" value="ECO:0007669"/>
    <property type="project" value="UniProtKB-KW"/>
</dbReference>